<evidence type="ECO:0000313" key="2">
    <source>
        <dbReference type="Proteomes" id="UP000002695"/>
    </source>
</evidence>
<dbReference type="HOGENOM" id="CLU_3276274_0_0_6"/>
<reference evidence="1 2" key="1">
    <citation type="journal article" date="2010" name="J. Bacteriol.">
        <title>Short-term signatures of evolutionary change in the Salmonella enterica serovar typhimurium 14028 genome.</title>
        <authorList>
            <person name="Jarvik T."/>
            <person name="Smillie C."/>
            <person name="Groisman E.A."/>
            <person name="Ochman H."/>
        </authorList>
    </citation>
    <scope>NUCLEOTIDE SEQUENCE [LARGE SCALE GENOMIC DNA]</scope>
    <source>
        <strain evidence="2">14028s / SGSC 2262</strain>
    </source>
</reference>
<organism evidence="1 2">
    <name type="scientific">Salmonella typhimurium (strain 14028s / SGSC 2262)</name>
    <dbReference type="NCBI Taxonomy" id="588858"/>
    <lineage>
        <taxon>Bacteria</taxon>
        <taxon>Pseudomonadati</taxon>
        <taxon>Pseudomonadota</taxon>
        <taxon>Gammaproteobacteria</taxon>
        <taxon>Enterobacterales</taxon>
        <taxon>Enterobacteriaceae</taxon>
        <taxon>Salmonella</taxon>
    </lineage>
</organism>
<dbReference type="AlphaFoldDB" id="A0A0F6B6L8"/>
<protein>
    <submittedName>
        <fullName evidence="1">Uncharacterized protein</fullName>
    </submittedName>
</protein>
<gene>
    <name evidence="1" type="ordered locus">STM14_3759</name>
</gene>
<dbReference type="KEGG" id="seo:STM14_3759"/>
<dbReference type="EMBL" id="CP001363">
    <property type="protein sequence ID" value="ACY90165.1"/>
    <property type="molecule type" value="Genomic_DNA"/>
</dbReference>
<evidence type="ECO:0000313" key="1">
    <source>
        <dbReference type="EMBL" id="ACY90165.1"/>
    </source>
</evidence>
<name>A0A0F6B6L8_SALT1</name>
<dbReference type="Proteomes" id="UP000002695">
    <property type="component" value="Chromosome"/>
</dbReference>
<sequence>MNVLKGTFAVVIWCDSINERRAFFVTCDKYLQTISDCKAKG</sequence>
<accession>A0A0F6B6L8</accession>
<keyword evidence="2" id="KW-1185">Reference proteome</keyword>
<proteinExistence type="predicted"/>